<dbReference type="STRING" id="616990.IV54_GL001609"/>
<dbReference type="AlphaFoldDB" id="A0A0R2LW41"/>
<reference evidence="1 2" key="1">
    <citation type="journal article" date="2015" name="Genome Announc.">
        <title>Expanding the biotechnology potential of lactobacilli through comparative genomics of 213 strains and associated genera.</title>
        <authorList>
            <person name="Sun Z."/>
            <person name="Harris H.M."/>
            <person name="McCann A."/>
            <person name="Guo C."/>
            <person name="Argimon S."/>
            <person name="Zhang W."/>
            <person name="Yang X."/>
            <person name="Jeffery I.B."/>
            <person name="Cooney J.C."/>
            <person name="Kagawa T.F."/>
            <person name="Liu W."/>
            <person name="Song Y."/>
            <person name="Salvetti E."/>
            <person name="Wrobel A."/>
            <person name="Rasinkangas P."/>
            <person name="Parkhill J."/>
            <person name="Rea M.C."/>
            <person name="O'Sullivan O."/>
            <person name="Ritari J."/>
            <person name="Douillard F.P."/>
            <person name="Paul Ross R."/>
            <person name="Yang R."/>
            <person name="Briner A.E."/>
            <person name="Felis G.E."/>
            <person name="de Vos W.M."/>
            <person name="Barrangou R."/>
            <person name="Klaenhammer T.R."/>
            <person name="Caufield P.W."/>
            <person name="Cui Y."/>
            <person name="Zhang H."/>
            <person name="O'Toole P.W."/>
        </authorList>
    </citation>
    <scope>NUCLEOTIDE SEQUENCE [LARGE SCALE GENOMIC DNA]</scope>
    <source>
        <strain evidence="1 2">DSM 22467</strain>
    </source>
</reference>
<gene>
    <name evidence="1" type="ORF">IV54_GL001609</name>
</gene>
<evidence type="ECO:0000313" key="1">
    <source>
        <dbReference type="EMBL" id="KRO04091.1"/>
    </source>
</evidence>
<dbReference type="EMBL" id="JQCA01000043">
    <property type="protein sequence ID" value="KRO04091.1"/>
    <property type="molecule type" value="Genomic_DNA"/>
</dbReference>
<comment type="caution">
    <text evidence="1">The sequence shown here is derived from an EMBL/GenBank/DDBJ whole genome shotgun (WGS) entry which is preliminary data.</text>
</comment>
<organism evidence="1 2">
    <name type="scientific">Levilactobacillus paucivorans</name>
    <dbReference type="NCBI Taxonomy" id="616990"/>
    <lineage>
        <taxon>Bacteria</taxon>
        <taxon>Bacillati</taxon>
        <taxon>Bacillota</taxon>
        <taxon>Bacilli</taxon>
        <taxon>Lactobacillales</taxon>
        <taxon>Lactobacillaceae</taxon>
        <taxon>Levilactobacillus</taxon>
    </lineage>
</organism>
<name>A0A0R2LW41_9LACO</name>
<proteinExistence type="predicted"/>
<sequence>MIPAFPAIFTIDAEIPKLTAPIATNKGANLFMNHYLFYNVYQTRAGVTLTLRFPEMLS</sequence>
<protein>
    <submittedName>
        <fullName evidence="1">Uncharacterized protein</fullName>
    </submittedName>
</protein>
<keyword evidence="2" id="KW-1185">Reference proteome</keyword>
<evidence type="ECO:0000313" key="2">
    <source>
        <dbReference type="Proteomes" id="UP000051906"/>
    </source>
</evidence>
<accession>A0A0R2LW41</accession>
<dbReference type="Proteomes" id="UP000051906">
    <property type="component" value="Unassembled WGS sequence"/>
</dbReference>